<dbReference type="Gene3D" id="3.40.50.720">
    <property type="entry name" value="NAD(P)-binding Rossmann-like Domain"/>
    <property type="match status" value="1"/>
</dbReference>
<evidence type="ECO:0000259" key="7">
    <source>
        <dbReference type="SMART" id="SM00839"/>
    </source>
</evidence>
<dbReference type="PANTHER" id="PTHR11606">
    <property type="entry name" value="GLUTAMATE DEHYDROGENASE"/>
    <property type="match status" value="1"/>
</dbReference>
<evidence type="ECO:0000313" key="9">
    <source>
        <dbReference type="Proteomes" id="UP000612893"/>
    </source>
</evidence>
<dbReference type="InterPro" id="IPR006097">
    <property type="entry name" value="Glu/Leu/Phe/Val/Trp_DH_dimer"/>
</dbReference>
<dbReference type="InterPro" id="IPR006096">
    <property type="entry name" value="Glu/Leu/Phe/Val/Trp_DH_C"/>
</dbReference>
<dbReference type="PIRSF" id="PIRSF000185">
    <property type="entry name" value="Glu_DH"/>
    <property type="match status" value="1"/>
</dbReference>
<evidence type="ECO:0000256" key="1">
    <source>
        <dbReference type="ARBA" id="ARBA00006382"/>
    </source>
</evidence>
<dbReference type="InterPro" id="IPR014362">
    <property type="entry name" value="Glu_DH"/>
</dbReference>
<protein>
    <recommendedName>
        <fullName evidence="3">Glutamate dehydrogenase</fullName>
    </recommendedName>
</protein>
<dbReference type="PRINTS" id="PR00082">
    <property type="entry name" value="GLFDHDRGNASE"/>
</dbReference>
<evidence type="ECO:0000256" key="3">
    <source>
        <dbReference type="PIRNR" id="PIRNR000185"/>
    </source>
</evidence>
<dbReference type="GO" id="GO:0016639">
    <property type="term" value="F:oxidoreductase activity, acting on the CH-NH2 group of donors, NAD or NADP as acceptor"/>
    <property type="evidence" value="ECO:0007669"/>
    <property type="project" value="UniProtKB-ARBA"/>
</dbReference>
<dbReference type="CDD" id="cd01076">
    <property type="entry name" value="NAD_bind_1_Glu_DH"/>
    <property type="match status" value="1"/>
</dbReference>
<dbReference type="PANTHER" id="PTHR11606:SF13">
    <property type="entry name" value="GLUTAMATE DEHYDROGENASE 1, MITOCHONDRIAL"/>
    <property type="match status" value="1"/>
</dbReference>
<dbReference type="InterPro" id="IPR006095">
    <property type="entry name" value="Glu/Leu/Phe/Val/Trp_DH"/>
</dbReference>
<sequence>MVLEVHSMSAFEIAQRRFDTAADVVGIADDTRCVLREPKRELTVHFPVRHDDGSVHVYTGYRVQHNISRGPAKGGLRYSPDLTLDTVKALAMLMTWKCAVVGIPYGGAKGGVTVEPRALSMSELEHLTRRFATEIAVLIGPEKDIPAPDLGTNPQIMAWIMDTISMHSGHSVTASVTGKPVDVGGSEGRIEAPGRGITYLTLEALKYLHVEDETPTVAVQGYGQVGASTVRLLNEAGLRVVAIGDSKGAIYNPHGIDLSALDEHRQFRGGVAGFKKAEDISGADLLELPVTVLVPAAVEQQITERNADRIRARLITEAANAAVSPGADAVLNDRGIFVLPDILANSGGVVVSYFEWVQDLQAFFWEEEEINTKLHHVITRAFYEVLHTSVNKRVDLRTAAYALAVQRVANASVVRGIYP</sequence>
<dbReference type="Proteomes" id="UP000612893">
    <property type="component" value="Unassembled WGS sequence"/>
</dbReference>
<dbReference type="InterPro" id="IPR046346">
    <property type="entry name" value="Aminoacid_DH-like_N_sf"/>
</dbReference>
<comment type="similarity">
    <text evidence="1 3 6">Belongs to the Glu/Leu/Phe/Val dehydrogenases family.</text>
</comment>
<organism evidence="8 9">
    <name type="scientific">Candidatus Nephthysia bennettiae</name>
    <dbReference type="NCBI Taxonomy" id="3127016"/>
    <lineage>
        <taxon>Bacteria</taxon>
        <taxon>Bacillati</taxon>
        <taxon>Candidatus Dormiibacterota</taxon>
        <taxon>Candidatus Dormibacteria</taxon>
        <taxon>Candidatus Dormibacterales</taxon>
        <taxon>Candidatus Dormibacteraceae</taxon>
        <taxon>Candidatus Nephthysia</taxon>
    </lineage>
</organism>
<proteinExistence type="inferred from homology"/>
<dbReference type="FunFam" id="3.40.50.10860:FF:000003">
    <property type="entry name" value="Glutamate dehydrogenase"/>
    <property type="match status" value="1"/>
</dbReference>
<gene>
    <name evidence="8" type="ORF">JF922_15975</name>
</gene>
<dbReference type="EMBL" id="JAEKNR010000157">
    <property type="protein sequence ID" value="MBJ7599562.1"/>
    <property type="molecule type" value="Genomic_DNA"/>
</dbReference>
<dbReference type="SUPFAM" id="SSF51735">
    <property type="entry name" value="NAD(P)-binding Rossmann-fold domains"/>
    <property type="match status" value="1"/>
</dbReference>
<dbReference type="Pfam" id="PF02812">
    <property type="entry name" value="ELFV_dehydrog_N"/>
    <property type="match status" value="1"/>
</dbReference>
<dbReference type="Gene3D" id="3.40.50.10860">
    <property type="entry name" value="Leucine Dehydrogenase, chain A, domain 1"/>
    <property type="match status" value="1"/>
</dbReference>
<evidence type="ECO:0000256" key="5">
    <source>
        <dbReference type="PIRSR" id="PIRSR000185-3"/>
    </source>
</evidence>
<evidence type="ECO:0000256" key="4">
    <source>
        <dbReference type="PIRSR" id="PIRSR000185-1"/>
    </source>
</evidence>
<dbReference type="InterPro" id="IPR036291">
    <property type="entry name" value="NAD(P)-bd_dom_sf"/>
</dbReference>
<keyword evidence="9" id="KW-1185">Reference proteome</keyword>
<name>A0A934K304_9BACT</name>
<evidence type="ECO:0000256" key="6">
    <source>
        <dbReference type="RuleBase" id="RU004417"/>
    </source>
</evidence>
<feature type="site" description="Important for catalysis" evidence="5">
    <location>
        <position position="149"/>
    </location>
</feature>
<reference evidence="8" key="1">
    <citation type="submission" date="2020-10" db="EMBL/GenBank/DDBJ databases">
        <title>Ca. Dormibacterota MAGs.</title>
        <authorList>
            <person name="Montgomery K."/>
        </authorList>
    </citation>
    <scope>NUCLEOTIDE SEQUENCE [LARGE SCALE GENOMIC DNA]</scope>
    <source>
        <strain evidence="8">SC8812_S17_10</strain>
    </source>
</reference>
<dbReference type="AlphaFoldDB" id="A0A934K304"/>
<accession>A0A934K304</accession>
<feature type="domain" description="Glutamate/phenylalanine/leucine/valine/L-tryptophan dehydrogenase C-terminal" evidence="7">
    <location>
        <begin position="186"/>
        <end position="416"/>
    </location>
</feature>
<feature type="active site" description="Proton donor" evidence="4">
    <location>
        <position position="109"/>
    </location>
</feature>
<dbReference type="SMART" id="SM00839">
    <property type="entry name" value="ELFV_dehydrog"/>
    <property type="match status" value="1"/>
</dbReference>
<keyword evidence="2 3" id="KW-0560">Oxidoreductase</keyword>
<dbReference type="InterPro" id="IPR033922">
    <property type="entry name" value="NAD_bind_Glu_DH"/>
</dbReference>
<dbReference type="Pfam" id="PF00208">
    <property type="entry name" value="ELFV_dehydrog"/>
    <property type="match status" value="1"/>
</dbReference>
<evidence type="ECO:0000313" key="8">
    <source>
        <dbReference type="EMBL" id="MBJ7599562.1"/>
    </source>
</evidence>
<comment type="caution">
    <text evidence="8">The sequence shown here is derived from an EMBL/GenBank/DDBJ whole genome shotgun (WGS) entry which is preliminary data.</text>
</comment>
<dbReference type="SUPFAM" id="SSF53223">
    <property type="entry name" value="Aminoacid dehydrogenase-like, N-terminal domain"/>
    <property type="match status" value="1"/>
</dbReference>
<evidence type="ECO:0000256" key="2">
    <source>
        <dbReference type="ARBA" id="ARBA00023002"/>
    </source>
</evidence>